<dbReference type="InterPro" id="IPR003615">
    <property type="entry name" value="HNH_nuc"/>
</dbReference>
<dbReference type="SMART" id="SM00507">
    <property type="entry name" value="HNHc"/>
    <property type="match status" value="1"/>
</dbReference>
<evidence type="ECO:0000313" key="2">
    <source>
        <dbReference type="EMBL" id="KAB3863349.1"/>
    </source>
</evidence>
<keyword evidence="4" id="KW-0255">Endonuclease</keyword>
<dbReference type="AlphaFoldDB" id="A0A7J5G7S3"/>
<evidence type="ECO:0000313" key="5">
    <source>
        <dbReference type="Proteomes" id="UP000470332"/>
    </source>
</evidence>
<reference evidence="3" key="4">
    <citation type="submission" date="2022-01" db="EMBL/GenBank/DDBJ databases">
        <authorList>
            <person name="Mingchao X."/>
        </authorList>
    </citation>
    <scope>NUCLEOTIDE SEQUENCE</scope>
    <source>
        <strain evidence="3">Bv4372</strain>
    </source>
</reference>
<name>A0A7J5G7S3_PHOVU</name>
<keyword evidence="4" id="KW-0378">Hydrolase</keyword>
<dbReference type="InterPro" id="IPR044925">
    <property type="entry name" value="His-Me_finger_sf"/>
</dbReference>
<organism evidence="2 5">
    <name type="scientific">Phocaeicola vulgatus</name>
    <name type="common">Bacteroides vulgatus</name>
    <dbReference type="NCBI Taxonomy" id="821"/>
    <lineage>
        <taxon>Bacteria</taxon>
        <taxon>Pseudomonadati</taxon>
        <taxon>Bacteroidota</taxon>
        <taxon>Bacteroidia</taxon>
        <taxon>Bacteroidales</taxon>
        <taxon>Bacteroidaceae</taxon>
        <taxon>Phocaeicola</taxon>
    </lineage>
</organism>
<dbReference type="Gene3D" id="3.90.75.20">
    <property type="match status" value="1"/>
</dbReference>
<dbReference type="EMBL" id="WCXA01000012">
    <property type="protein sequence ID" value="KAB3863349.1"/>
    <property type="molecule type" value="Genomic_DNA"/>
</dbReference>
<dbReference type="Pfam" id="PF13392">
    <property type="entry name" value="HNH_3"/>
    <property type="match status" value="1"/>
</dbReference>
<dbReference type="EMBL" id="JABWDJ010000087">
    <property type="protein sequence ID" value="NVB75165.1"/>
    <property type="molecule type" value="Genomic_DNA"/>
</dbReference>
<dbReference type="Pfam" id="PF07463">
    <property type="entry name" value="NUMOD4"/>
    <property type="match status" value="1"/>
</dbReference>
<comment type="caution">
    <text evidence="2">The sequence shown here is derived from an EMBL/GenBank/DDBJ whole genome shotgun (WGS) entry which is preliminary data.</text>
</comment>
<protein>
    <submittedName>
        <fullName evidence="4">HNH endonuclease</fullName>
    </submittedName>
    <submittedName>
        <fullName evidence="3">NUMOD4 domain-containing protein</fullName>
    </submittedName>
</protein>
<reference evidence="4 6" key="2">
    <citation type="submission" date="2020-04" db="EMBL/GenBank/DDBJ databases">
        <authorList>
            <person name="Pieper L."/>
        </authorList>
    </citation>
    <scope>NUCLEOTIDE SEQUENCE [LARGE SCALE GENOMIC DNA]</scope>
    <source>
        <strain evidence="4 6">B33</strain>
    </source>
</reference>
<evidence type="ECO:0000313" key="4">
    <source>
        <dbReference type="EMBL" id="NVB75165.1"/>
    </source>
</evidence>
<evidence type="ECO:0000259" key="1">
    <source>
        <dbReference type="SMART" id="SM00507"/>
    </source>
</evidence>
<dbReference type="InterPro" id="IPR036388">
    <property type="entry name" value="WH-like_DNA-bd_sf"/>
</dbReference>
<dbReference type="Proteomes" id="UP000470332">
    <property type="component" value="Unassembled WGS sequence"/>
</dbReference>
<dbReference type="GO" id="GO:0004519">
    <property type="term" value="F:endonuclease activity"/>
    <property type="evidence" value="ECO:0007669"/>
    <property type="project" value="UniProtKB-KW"/>
</dbReference>
<sequence length="181" mass="21193">MEEIWKDVKGYEELYQVSNYGQIRSVDRTVGYRYKGKQRIYKGRMLKQVVRNGYLSVSLSKENKLKQKNIHRLVAEAFLPNPFNLPVINHIDENKKNNMVSNLEWCSCAYNTNYGSGRKKQAESQQKVVLQYDRSGNLLNQYPSATIAALKNGYNLKTISQCCRGHIKSAYNYIWRYKYDI</sequence>
<evidence type="ECO:0000313" key="6">
    <source>
        <dbReference type="Proteomes" id="UP000524321"/>
    </source>
</evidence>
<dbReference type="InterPro" id="IPR010902">
    <property type="entry name" value="NUMOD4"/>
</dbReference>
<evidence type="ECO:0000313" key="3">
    <source>
        <dbReference type="EMBL" id="MCG0339571.1"/>
    </source>
</evidence>
<feature type="domain" description="HNH nuclease" evidence="1">
    <location>
        <begin position="64"/>
        <end position="112"/>
    </location>
</feature>
<proteinExistence type="predicted"/>
<dbReference type="Proteomes" id="UP001201179">
    <property type="component" value="Unassembled WGS sequence"/>
</dbReference>
<dbReference type="Proteomes" id="UP000524321">
    <property type="component" value="Unassembled WGS sequence"/>
</dbReference>
<dbReference type="InterPro" id="IPR003647">
    <property type="entry name" value="Intron_nuc_1_rpt"/>
</dbReference>
<dbReference type="EMBL" id="JAKKWZ010000008">
    <property type="protein sequence ID" value="MCG0339571.1"/>
    <property type="molecule type" value="Genomic_DNA"/>
</dbReference>
<keyword evidence="4" id="KW-0540">Nuclease</keyword>
<dbReference type="RefSeq" id="WP_117921583.1">
    <property type="nucleotide sequence ID" value="NZ_DAWEQP010000081.1"/>
</dbReference>
<dbReference type="GO" id="GO:0016788">
    <property type="term" value="F:hydrolase activity, acting on ester bonds"/>
    <property type="evidence" value="ECO:0007669"/>
    <property type="project" value="InterPro"/>
</dbReference>
<reference evidence="4 6" key="3">
    <citation type="submission" date="2020-07" db="EMBL/GenBank/DDBJ databases">
        <title>Bacterial metabolism rescues the inhibition of intestinal drug absorption by food and drug additives.</title>
        <authorList>
            <person name="Zou L."/>
            <person name="Spanogiannopoulos P."/>
            <person name="Chien H.-C."/>
            <person name="Pieper L.M."/>
            <person name="Cai W."/>
            <person name="Khuri N."/>
            <person name="Pottel J."/>
            <person name="Vora B."/>
            <person name="Ni Z."/>
            <person name="Tsakalozou E."/>
            <person name="Zhang W."/>
            <person name="Shoichet B.K."/>
            <person name="Giacomini K.M."/>
            <person name="Turnbaugh P.J."/>
        </authorList>
    </citation>
    <scope>NUCLEOTIDE SEQUENCE [LARGE SCALE GENOMIC DNA]</scope>
    <source>
        <strain evidence="4 6">B33</strain>
    </source>
</reference>
<accession>A0A7J5G7S3</accession>
<gene>
    <name evidence="2" type="ORF">GAS37_07265</name>
    <name evidence="4" type="ORF">HUV05_16845</name>
    <name evidence="3" type="ORF">L4X52_06150</name>
</gene>
<dbReference type="Gene3D" id="1.10.10.10">
    <property type="entry name" value="Winged helix-like DNA-binding domain superfamily/Winged helix DNA-binding domain"/>
    <property type="match status" value="1"/>
</dbReference>
<reference evidence="2 5" key="1">
    <citation type="journal article" date="2019" name="Nat. Med.">
        <title>A library of human gut bacterial isolates paired with longitudinal multiomics data enables mechanistic microbiome research.</title>
        <authorList>
            <person name="Poyet M."/>
            <person name="Groussin M."/>
            <person name="Gibbons S.M."/>
            <person name="Avila-Pacheco J."/>
            <person name="Jiang X."/>
            <person name="Kearney S.M."/>
            <person name="Perrotta A.R."/>
            <person name="Berdy B."/>
            <person name="Zhao S."/>
            <person name="Lieberman T.D."/>
            <person name="Swanson P.K."/>
            <person name="Smith M."/>
            <person name="Roesemann S."/>
            <person name="Alexander J.E."/>
            <person name="Rich S.A."/>
            <person name="Livny J."/>
            <person name="Vlamakis H."/>
            <person name="Clish C."/>
            <person name="Bullock K."/>
            <person name="Deik A."/>
            <person name="Scott J."/>
            <person name="Pierce K.A."/>
            <person name="Xavier R.J."/>
            <person name="Alm E.J."/>
        </authorList>
    </citation>
    <scope>NUCLEOTIDE SEQUENCE [LARGE SCALE GENOMIC DNA]</scope>
    <source>
        <strain evidence="2 5">BIOML-A9</strain>
    </source>
</reference>
<dbReference type="SMART" id="SM00497">
    <property type="entry name" value="IENR1"/>
    <property type="match status" value="1"/>
</dbReference>
<dbReference type="SUPFAM" id="SSF64496">
    <property type="entry name" value="DNA-binding domain of intron-encoded endonucleases"/>
    <property type="match status" value="1"/>
</dbReference>
<dbReference type="SUPFAM" id="SSF54060">
    <property type="entry name" value="His-Me finger endonucleases"/>
    <property type="match status" value="1"/>
</dbReference>